<dbReference type="Pfam" id="PF00072">
    <property type="entry name" value="Response_reg"/>
    <property type="match status" value="1"/>
</dbReference>
<dbReference type="SUPFAM" id="SSF48452">
    <property type="entry name" value="TPR-like"/>
    <property type="match status" value="1"/>
</dbReference>
<keyword evidence="1 2" id="KW-0597">Phosphoprotein</keyword>
<dbReference type="GO" id="GO:0000160">
    <property type="term" value="P:phosphorelay signal transduction system"/>
    <property type="evidence" value="ECO:0007669"/>
    <property type="project" value="InterPro"/>
</dbReference>
<dbReference type="AlphaFoldDB" id="B1WPS3"/>
<dbReference type="Proteomes" id="UP000001203">
    <property type="component" value="Chromosome circular"/>
</dbReference>
<keyword evidence="6" id="KW-1185">Reference proteome</keyword>
<accession>B1WPS3</accession>
<dbReference type="InterPro" id="IPR001789">
    <property type="entry name" value="Sig_transdc_resp-reg_receiver"/>
</dbReference>
<sequence>MNGQKILIIDPDKTERLTITQYLEDANYQVFCAEEETLIYQILEKENIELVLLDIDANGISLLEQIILLYPGVRIIAISAHHNIAEAVNAMKLGAMDFLEKPHDYLNKPLSRETVQTLVLEALSRSFPAHGEHLDYDSLMTTAQEQFKDKNYETAQKLAKEALIIQPSRPDALNLLGEIIEKKGNTLEAIKLYRAAFDLDPTYEPARNNLDQATTFKQNYPRFTY</sequence>
<dbReference type="SUPFAM" id="SSF52172">
    <property type="entry name" value="CheY-like"/>
    <property type="match status" value="1"/>
</dbReference>
<dbReference type="InterPro" id="IPR050595">
    <property type="entry name" value="Bact_response_regulator"/>
</dbReference>
<dbReference type="Gene3D" id="3.40.50.2300">
    <property type="match status" value="1"/>
</dbReference>
<evidence type="ECO:0000256" key="3">
    <source>
        <dbReference type="PROSITE-ProRule" id="PRU00339"/>
    </source>
</evidence>
<protein>
    <submittedName>
        <fullName evidence="5">Probable two-component response regulator</fullName>
    </submittedName>
</protein>
<dbReference type="eggNOG" id="COG2204">
    <property type="taxonomic scope" value="Bacteria"/>
</dbReference>
<name>B1WPS3_CROS5</name>
<dbReference type="KEGG" id="cyt:cce_3890"/>
<dbReference type="InterPro" id="IPR019734">
    <property type="entry name" value="TPR_rpt"/>
</dbReference>
<dbReference type="EMBL" id="CP000806">
    <property type="protein sequence ID" value="ACB53238.1"/>
    <property type="molecule type" value="Genomic_DNA"/>
</dbReference>
<dbReference type="SMART" id="SM00448">
    <property type="entry name" value="REC"/>
    <property type="match status" value="1"/>
</dbReference>
<dbReference type="SMART" id="SM00028">
    <property type="entry name" value="TPR"/>
    <property type="match status" value="2"/>
</dbReference>
<dbReference type="InterPro" id="IPR011006">
    <property type="entry name" value="CheY-like_superfamily"/>
</dbReference>
<dbReference type="OrthoDB" id="9808843at2"/>
<feature type="repeat" description="TPR" evidence="3">
    <location>
        <begin position="170"/>
        <end position="203"/>
    </location>
</feature>
<evidence type="ECO:0000256" key="2">
    <source>
        <dbReference type="PROSITE-ProRule" id="PRU00169"/>
    </source>
</evidence>
<dbReference type="RefSeq" id="WP_009547273.1">
    <property type="nucleotide sequence ID" value="NC_010546.1"/>
</dbReference>
<dbReference type="STRING" id="43989.cce_3890"/>
<evidence type="ECO:0000256" key="1">
    <source>
        <dbReference type="ARBA" id="ARBA00022553"/>
    </source>
</evidence>
<evidence type="ECO:0000259" key="4">
    <source>
        <dbReference type="PROSITE" id="PS50110"/>
    </source>
</evidence>
<dbReference type="InterPro" id="IPR011990">
    <property type="entry name" value="TPR-like_helical_dom_sf"/>
</dbReference>
<dbReference type="PROSITE" id="PS50110">
    <property type="entry name" value="RESPONSE_REGULATORY"/>
    <property type="match status" value="1"/>
</dbReference>
<evidence type="ECO:0000313" key="6">
    <source>
        <dbReference type="Proteomes" id="UP000001203"/>
    </source>
</evidence>
<dbReference type="HOGENOM" id="CLU_000445_69_6_3"/>
<dbReference type="PANTHER" id="PTHR44591">
    <property type="entry name" value="STRESS RESPONSE REGULATOR PROTEIN 1"/>
    <property type="match status" value="1"/>
</dbReference>
<feature type="modified residue" description="4-aspartylphosphate" evidence="2">
    <location>
        <position position="54"/>
    </location>
</feature>
<feature type="domain" description="Response regulatory" evidence="4">
    <location>
        <begin position="5"/>
        <end position="116"/>
    </location>
</feature>
<dbReference type="PANTHER" id="PTHR44591:SF3">
    <property type="entry name" value="RESPONSE REGULATORY DOMAIN-CONTAINING PROTEIN"/>
    <property type="match status" value="1"/>
</dbReference>
<dbReference type="Gene3D" id="1.25.40.10">
    <property type="entry name" value="Tetratricopeptide repeat domain"/>
    <property type="match status" value="1"/>
</dbReference>
<reference evidence="5 6" key="1">
    <citation type="journal article" date="2008" name="Proc. Natl. Acad. Sci. U.S.A.">
        <title>The genome of Cyanothece 51142, a unicellular diazotrophic cyanobacterium important in the marine nitrogen cycle.</title>
        <authorList>
            <person name="Welsh E.A."/>
            <person name="Liberton M."/>
            <person name="Stoeckel J."/>
            <person name="Loh T."/>
            <person name="Elvitigala T."/>
            <person name="Wang C."/>
            <person name="Wollam A."/>
            <person name="Fulton R.S."/>
            <person name="Clifton S.W."/>
            <person name="Jacobs J.M."/>
            <person name="Aurora R."/>
            <person name="Ghosh B.K."/>
            <person name="Sherman L.A."/>
            <person name="Smith R.D."/>
            <person name="Wilson R.K."/>
            <person name="Pakrasi H.B."/>
        </authorList>
    </citation>
    <scope>NUCLEOTIDE SEQUENCE [LARGE SCALE GENOMIC DNA]</scope>
    <source>
        <strain evidence="6">ATCC 51142 / BH68</strain>
    </source>
</reference>
<dbReference type="PROSITE" id="PS50005">
    <property type="entry name" value="TPR"/>
    <property type="match status" value="1"/>
</dbReference>
<organism evidence="5 6">
    <name type="scientific">Crocosphaera subtropica (strain ATCC 51142 / BH68)</name>
    <name type="common">Cyanothece sp. (strain ATCC 51142)</name>
    <dbReference type="NCBI Taxonomy" id="43989"/>
    <lineage>
        <taxon>Bacteria</taxon>
        <taxon>Bacillati</taxon>
        <taxon>Cyanobacteriota</taxon>
        <taxon>Cyanophyceae</taxon>
        <taxon>Oscillatoriophycideae</taxon>
        <taxon>Chroococcales</taxon>
        <taxon>Aphanothecaceae</taxon>
        <taxon>Crocosphaera</taxon>
        <taxon>Crocosphaera subtropica</taxon>
    </lineage>
</organism>
<evidence type="ECO:0000313" key="5">
    <source>
        <dbReference type="EMBL" id="ACB53238.1"/>
    </source>
</evidence>
<keyword evidence="3" id="KW-0802">TPR repeat</keyword>
<proteinExistence type="predicted"/>
<gene>
    <name evidence="5" type="ordered locus">cce_3890</name>
</gene>